<proteinExistence type="predicted"/>
<evidence type="ECO:0000313" key="1">
    <source>
        <dbReference type="EMBL" id="KAI3958480.1"/>
    </source>
</evidence>
<accession>A0AAD4XYK6</accession>
<reference evidence="1" key="1">
    <citation type="submission" date="2022-04" db="EMBL/GenBank/DDBJ databases">
        <title>A functionally conserved STORR gene fusion in Papaver species that diverged 16.8 million years ago.</title>
        <authorList>
            <person name="Catania T."/>
        </authorList>
    </citation>
    <scope>NUCLEOTIDE SEQUENCE</scope>
    <source>
        <strain evidence="1">S-188037</strain>
    </source>
</reference>
<keyword evidence="2" id="KW-1185">Reference proteome</keyword>
<feature type="non-terminal residue" evidence="1">
    <location>
        <position position="1"/>
    </location>
</feature>
<protein>
    <submittedName>
        <fullName evidence="1">Uncharacterized protein</fullName>
    </submittedName>
</protein>
<comment type="caution">
    <text evidence="1">The sequence shown here is derived from an EMBL/GenBank/DDBJ whole genome shotgun (WGS) entry which is preliminary data.</text>
</comment>
<sequence>GRWLILSIAGDCNCSSTDLEIIKDACCTTKETTETTRRIQRIYLTSGTCCSYKWISTPNVISAAINSK</sequence>
<dbReference type="EMBL" id="JAJJMB010001160">
    <property type="protein sequence ID" value="KAI3958480.1"/>
    <property type="molecule type" value="Genomic_DNA"/>
</dbReference>
<name>A0AAD4XYK6_9MAGN</name>
<dbReference type="Proteomes" id="UP001202328">
    <property type="component" value="Unassembled WGS sequence"/>
</dbReference>
<gene>
    <name evidence="1" type="ORF">MKW98_011168</name>
</gene>
<dbReference type="AlphaFoldDB" id="A0AAD4XYK6"/>
<evidence type="ECO:0000313" key="2">
    <source>
        <dbReference type="Proteomes" id="UP001202328"/>
    </source>
</evidence>
<organism evidence="1 2">
    <name type="scientific">Papaver atlanticum</name>
    <dbReference type="NCBI Taxonomy" id="357466"/>
    <lineage>
        <taxon>Eukaryota</taxon>
        <taxon>Viridiplantae</taxon>
        <taxon>Streptophyta</taxon>
        <taxon>Embryophyta</taxon>
        <taxon>Tracheophyta</taxon>
        <taxon>Spermatophyta</taxon>
        <taxon>Magnoliopsida</taxon>
        <taxon>Ranunculales</taxon>
        <taxon>Papaveraceae</taxon>
        <taxon>Papaveroideae</taxon>
        <taxon>Papaver</taxon>
    </lineage>
</organism>
<feature type="non-terminal residue" evidence="1">
    <location>
        <position position="68"/>
    </location>
</feature>